<dbReference type="SUPFAM" id="SSF56925">
    <property type="entry name" value="OMPA-like"/>
    <property type="match status" value="1"/>
</dbReference>
<dbReference type="InterPro" id="IPR011250">
    <property type="entry name" value="OMP/PagP_B-barrel"/>
</dbReference>
<dbReference type="RefSeq" id="WP_034686323.1">
    <property type="nucleotide sequence ID" value="NZ_CP023049.2"/>
</dbReference>
<comment type="caution">
    <text evidence="3">The sequence shown here is derived from an EMBL/GenBank/DDBJ whole genome shotgun (WGS) entry which is preliminary data.</text>
</comment>
<evidence type="ECO:0000259" key="2">
    <source>
        <dbReference type="Pfam" id="PF13568"/>
    </source>
</evidence>
<dbReference type="Pfam" id="PF13568">
    <property type="entry name" value="OMP_b-brl_2"/>
    <property type="match status" value="1"/>
</dbReference>
<dbReference type="KEGG" id="cpip:CJF12_04750"/>
<proteinExistence type="predicted"/>
<feature type="domain" description="Outer membrane protein beta-barrel" evidence="2">
    <location>
        <begin position="17"/>
        <end position="192"/>
    </location>
</feature>
<name>A0A086B116_9FLAO</name>
<dbReference type="eggNOG" id="COG3637">
    <property type="taxonomic scope" value="Bacteria"/>
</dbReference>
<dbReference type="EMBL" id="JPRJ01000032">
    <property type="protein sequence ID" value="KFF22630.1"/>
    <property type="molecule type" value="Genomic_DNA"/>
</dbReference>
<evidence type="ECO:0000313" key="3">
    <source>
        <dbReference type="EMBL" id="KFF22630.1"/>
    </source>
</evidence>
<dbReference type="AlphaFoldDB" id="A0A086B116"/>
<sequence>MKKLILGFAVTVGSLAFAQQTTPPSSNPVTFGIKGGLNVSTLSKGADLNDSKSKTSFNAGVFANIPVASSFSVQPEVIYNALGSKVVREYNIQGNRYVEASSRNLGYIAVPVMFQYNATPEFFIEAGPEFGFLVSARDKVESSTNNNTITRVNGLNKNDFNTFNFGIGLGAGYYFTKNLGVTARYTAGLTNVVKNRPSGSDGVRNNVFQVGLAFKFK</sequence>
<dbReference type="OrthoDB" id="947434at2"/>
<organism evidence="3 4">
    <name type="scientific">Chryseobacterium piperi</name>
    <dbReference type="NCBI Taxonomy" id="558152"/>
    <lineage>
        <taxon>Bacteria</taxon>
        <taxon>Pseudomonadati</taxon>
        <taxon>Bacteroidota</taxon>
        <taxon>Flavobacteriia</taxon>
        <taxon>Flavobacteriales</taxon>
        <taxon>Weeksellaceae</taxon>
        <taxon>Chryseobacterium group</taxon>
        <taxon>Chryseobacterium</taxon>
    </lineage>
</organism>
<dbReference type="InterPro" id="IPR025665">
    <property type="entry name" value="Beta-barrel_OMP_2"/>
</dbReference>
<feature type="chain" id="PRO_5001803625" evidence="1">
    <location>
        <begin position="19"/>
        <end position="217"/>
    </location>
</feature>
<evidence type="ECO:0000313" key="4">
    <source>
        <dbReference type="Proteomes" id="UP000028709"/>
    </source>
</evidence>
<feature type="signal peptide" evidence="1">
    <location>
        <begin position="1"/>
        <end position="18"/>
    </location>
</feature>
<protein>
    <submittedName>
        <fullName evidence="3">Opacity protein</fullName>
    </submittedName>
</protein>
<keyword evidence="4" id="KW-1185">Reference proteome</keyword>
<dbReference type="Gene3D" id="2.40.160.20">
    <property type="match status" value="1"/>
</dbReference>
<evidence type="ECO:0000256" key="1">
    <source>
        <dbReference type="SAM" id="SignalP"/>
    </source>
</evidence>
<dbReference type="Proteomes" id="UP000028709">
    <property type="component" value="Unassembled WGS sequence"/>
</dbReference>
<accession>A0A086B116</accession>
<reference evidence="3 4" key="1">
    <citation type="submission" date="2014-07" db="EMBL/GenBank/DDBJ databases">
        <title>Genome of Chryseobacterium piperi CTM.</title>
        <authorList>
            <person name="Pipes S.E."/>
            <person name="Stropko S.J."/>
            <person name="Newman J.D."/>
        </authorList>
    </citation>
    <scope>NUCLEOTIDE SEQUENCE [LARGE SCALE GENOMIC DNA]</scope>
    <source>
        <strain evidence="3 4">CTM</strain>
    </source>
</reference>
<dbReference type="STRING" id="558152.IQ37_14795"/>
<keyword evidence="1" id="KW-0732">Signal</keyword>
<gene>
    <name evidence="3" type="ORF">IQ37_14795</name>
</gene>